<keyword evidence="6 8" id="KW-0413">Isomerase</keyword>
<sequence>MLLRFTKMHGLGNDFMVLDLVSQHAHIQPKHARQWGDRHTGVGFDQLLIVEPPSRPDVDFRYRIFNADGSEVEQCGNGARCFARFVIDKRLTAKKSIRVETKSGVIELNLRSDGQITVDMGAPRLEPAEIPFVAPEAAVSYAVEVGGHTVELAAVSMGNPHGVLRVDDVDRAPVHELGAQLEIHPRFPQKANIGFLQVVDAHHARLRVWERGCGETQACGTGACAAAVAGIRQGWLQTPVQIELPGGKLSIEWAGPGQPVLMTGPAVRVFEGQVRL</sequence>
<comment type="catalytic activity">
    <reaction evidence="7 8">
        <text>(2S,6S)-2,6-diaminopimelate = meso-2,6-diaminopimelate</text>
        <dbReference type="Rhea" id="RHEA:15393"/>
        <dbReference type="ChEBI" id="CHEBI:57609"/>
        <dbReference type="ChEBI" id="CHEBI:57791"/>
        <dbReference type="EC" id="5.1.1.7"/>
    </reaction>
</comment>
<evidence type="ECO:0000256" key="9">
    <source>
        <dbReference type="PROSITE-ProRule" id="PRU10125"/>
    </source>
</evidence>
<comment type="subunit">
    <text evidence="8">Homodimer.</text>
</comment>
<feature type="binding site" evidence="8">
    <location>
        <position position="46"/>
    </location>
    <ligand>
        <name>substrate</name>
    </ligand>
</feature>
<keyword evidence="8" id="KW-0963">Cytoplasm</keyword>
<dbReference type="RefSeq" id="WP_217679754.1">
    <property type="nucleotide sequence ID" value="NZ_JAHRGL010000010.1"/>
</dbReference>
<dbReference type="InterPro" id="IPR001653">
    <property type="entry name" value="DAP_epimerase_DapF"/>
</dbReference>
<evidence type="ECO:0000256" key="6">
    <source>
        <dbReference type="ARBA" id="ARBA00023235"/>
    </source>
</evidence>
<dbReference type="GO" id="GO:0008837">
    <property type="term" value="F:diaminopimelate epimerase activity"/>
    <property type="evidence" value="ECO:0007669"/>
    <property type="project" value="UniProtKB-EC"/>
</dbReference>
<evidence type="ECO:0000256" key="4">
    <source>
        <dbReference type="ARBA" id="ARBA00022605"/>
    </source>
</evidence>
<feature type="site" description="Could be important to modulate the pK values of the two catalytic cysteine residues" evidence="8">
    <location>
        <position position="161"/>
    </location>
</feature>
<evidence type="ECO:0000256" key="3">
    <source>
        <dbReference type="ARBA" id="ARBA00013080"/>
    </source>
</evidence>
<evidence type="ECO:0000256" key="1">
    <source>
        <dbReference type="ARBA" id="ARBA00005196"/>
    </source>
</evidence>
<feature type="active site" description="Proton donor" evidence="8">
    <location>
        <position position="75"/>
    </location>
</feature>
<feature type="binding site" evidence="8">
    <location>
        <position position="159"/>
    </location>
    <ligand>
        <name>substrate</name>
    </ligand>
</feature>
<dbReference type="PANTHER" id="PTHR31689">
    <property type="entry name" value="DIAMINOPIMELATE EPIMERASE, CHLOROPLASTIC"/>
    <property type="match status" value="1"/>
</dbReference>
<feature type="active site" description="Proton acceptor" evidence="8">
    <location>
        <position position="219"/>
    </location>
</feature>
<dbReference type="PROSITE" id="PS01326">
    <property type="entry name" value="DAP_EPIMERASE"/>
    <property type="match status" value="1"/>
</dbReference>
<dbReference type="NCBIfam" id="TIGR00652">
    <property type="entry name" value="DapF"/>
    <property type="match status" value="1"/>
</dbReference>
<organism evidence="10 11">
    <name type="scientific">Geopseudomonas aromaticivorans</name>
    <dbReference type="NCBI Taxonomy" id="2849492"/>
    <lineage>
        <taxon>Bacteria</taxon>
        <taxon>Pseudomonadati</taxon>
        <taxon>Pseudomonadota</taxon>
        <taxon>Gammaproteobacteria</taxon>
        <taxon>Pseudomonadales</taxon>
        <taxon>Pseudomonadaceae</taxon>
        <taxon>Geopseudomonas</taxon>
    </lineage>
</organism>
<dbReference type="EMBL" id="JAHRGL010000010">
    <property type="protein sequence ID" value="MBV2131842.1"/>
    <property type="molecule type" value="Genomic_DNA"/>
</dbReference>
<dbReference type="PANTHER" id="PTHR31689:SF0">
    <property type="entry name" value="DIAMINOPIMELATE EPIMERASE"/>
    <property type="match status" value="1"/>
</dbReference>
<evidence type="ECO:0000256" key="2">
    <source>
        <dbReference type="ARBA" id="ARBA00010219"/>
    </source>
</evidence>
<gene>
    <name evidence="8 10" type="primary">dapF</name>
    <name evidence="10" type="ORF">KRX52_03405</name>
</gene>
<evidence type="ECO:0000313" key="10">
    <source>
        <dbReference type="EMBL" id="MBV2131842.1"/>
    </source>
</evidence>
<evidence type="ECO:0000313" key="11">
    <source>
        <dbReference type="Proteomes" id="UP000813068"/>
    </source>
</evidence>
<comment type="function">
    <text evidence="8">Catalyzes the stereoinversion of LL-2,6-diaminopimelate (L,L-DAP) to meso-diaminopimelate (meso-DAP), a precursor of L-lysine and an essential component of the bacterial peptidoglycan.</text>
</comment>
<name>A0ABS6MSQ9_9GAMM</name>
<feature type="binding site" evidence="8">
    <location>
        <position position="192"/>
    </location>
    <ligand>
        <name>substrate</name>
    </ligand>
</feature>
<dbReference type="Pfam" id="PF01678">
    <property type="entry name" value="DAP_epimerase"/>
    <property type="match status" value="2"/>
</dbReference>
<feature type="site" description="Could be important to modulate the pK values of the two catalytic cysteine residues" evidence="8">
    <location>
        <position position="210"/>
    </location>
</feature>
<feature type="site" description="Important for dimerization" evidence="8">
    <location>
        <position position="270"/>
    </location>
</feature>
<proteinExistence type="inferred from homology"/>
<reference evidence="10 11" key="1">
    <citation type="submission" date="2021-06" db="EMBL/GenBank/DDBJ databases">
        <title>Differences between aerobic and microaerobic xylene degrading microbial communities.</title>
        <authorList>
            <person name="Banerjee S."/>
            <person name="Tancsics A."/>
        </authorList>
    </citation>
    <scope>NUCLEOTIDE SEQUENCE [LARGE SCALE GENOMIC DNA]</scope>
    <source>
        <strain evidence="10 11">MAP12</strain>
    </source>
</reference>
<keyword evidence="11" id="KW-1185">Reference proteome</keyword>
<feature type="active site" evidence="9">
    <location>
        <position position="75"/>
    </location>
</feature>
<feature type="binding site" evidence="8">
    <location>
        <begin position="76"/>
        <end position="77"/>
    </location>
    <ligand>
        <name>substrate</name>
    </ligand>
</feature>
<comment type="similarity">
    <text evidence="2 8">Belongs to the diaminopimelate epimerase family.</text>
</comment>
<evidence type="ECO:0000256" key="8">
    <source>
        <dbReference type="HAMAP-Rule" id="MF_00197"/>
    </source>
</evidence>
<feature type="binding site" evidence="8">
    <location>
        <position position="66"/>
    </location>
    <ligand>
        <name>substrate</name>
    </ligand>
</feature>
<comment type="subcellular location">
    <subcellularLocation>
        <location evidence="8">Cytoplasm</location>
    </subcellularLocation>
</comment>
<dbReference type="Proteomes" id="UP000813068">
    <property type="component" value="Unassembled WGS sequence"/>
</dbReference>
<keyword evidence="4 8" id="KW-0028">Amino-acid biosynthesis</keyword>
<evidence type="ECO:0000256" key="7">
    <source>
        <dbReference type="ARBA" id="ARBA00051712"/>
    </source>
</evidence>
<evidence type="ECO:0000256" key="5">
    <source>
        <dbReference type="ARBA" id="ARBA00023154"/>
    </source>
</evidence>
<comment type="pathway">
    <text evidence="1 8">Amino-acid biosynthesis; L-lysine biosynthesis via DAP pathway; DL-2,6-diaminopimelate from LL-2,6-diaminopimelate: step 1/1.</text>
</comment>
<dbReference type="HAMAP" id="MF_00197">
    <property type="entry name" value="DAP_epimerase"/>
    <property type="match status" value="1"/>
</dbReference>
<accession>A0ABS6MSQ9</accession>
<dbReference type="EC" id="5.1.1.7" evidence="3 8"/>
<protein>
    <recommendedName>
        <fullName evidence="3 8">Diaminopimelate epimerase</fullName>
        <shortName evidence="8">DAP epimerase</shortName>
        <ecNumber evidence="3 8">5.1.1.7</ecNumber>
    </recommendedName>
    <alternativeName>
        <fullName evidence="8">PLP-independent amino acid racemase</fullName>
    </alternativeName>
</protein>
<feature type="binding site" evidence="8">
    <location>
        <position position="13"/>
    </location>
    <ligand>
        <name>substrate</name>
    </ligand>
</feature>
<dbReference type="InterPro" id="IPR018510">
    <property type="entry name" value="DAP_epimerase_AS"/>
</dbReference>
<feature type="binding site" evidence="8">
    <location>
        <begin position="220"/>
        <end position="221"/>
    </location>
    <ligand>
        <name>substrate</name>
    </ligand>
</feature>
<comment type="caution">
    <text evidence="10">The sequence shown here is derived from an EMBL/GenBank/DDBJ whole genome shotgun (WGS) entry which is preliminary data.</text>
</comment>
<feature type="binding site" evidence="8">
    <location>
        <begin position="210"/>
        <end position="211"/>
    </location>
    <ligand>
        <name>substrate</name>
    </ligand>
</feature>
<keyword evidence="5 8" id="KW-0457">Lysine biosynthesis</keyword>